<dbReference type="EMBL" id="KC853435">
    <property type="protein sequence ID" value="AHF23241.1"/>
    <property type="molecule type" value="Genomic_DNA"/>
</dbReference>
<accession>A0A140WYL5</accession>
<name>A0A140WYL5_ECOLX</name>
<gene>
    <name evidence="2" type="ORF">J444_pB148</name>
</gene>
<proteinExistence type="predicted"/>
<keyword evidence="2" id="KW-0614">Plasmid</keyword>
<protein>
    <submittedName>
        <fullName evidence="2">Uncharacterized protein</fullName>
    </submittedName>
</protein>
<evidence type="ECO:0000256" key="1">
    <source>
        <dbReference type="SAM" id="MobiDB-lite"/>
    </source>
</evidence>
<geneLocation type="plasmid" evidence="2">
    <name>pACN001-B</name>
</geneLocation>
<reference evidence="2" key="1">
    <citation type="journal article" date="2014" name="J Glob Antimicrob Resist">
        <title>Plasmid-mediated multidrug resistance and virulence in an avian pathogenic Escherichia coli strain isolated in China.</title>
        <authorList>
            <person name="Wang X."/>
            <person name="Hao H."/>
            <person name="Xu Z."/>
            <person name="Zheng H."/>
            <person name="Liu C."/>
            <person name="Wei L."/>
            <person name="Zhang R."/>
            <person name="Bi D."/>
            <person name="Chen H."/>
            <person name="Tan C."/>
        </authorList>
    </citation>
    <scope>NUCLEOTIDE SEQUENCE</scope>
    <source>
        <strain evidence="2">ACN001</strain>
        <plasmid evidence="2">pACN001-B</plasmid>
    </source>
</reference>
<organism evidence="2">
    <name type="scientific">Escherichia coli ACN001</name>
    <dbReference type="NCBI Taxonomy" id="1311757"/>
    <lineage>
        <taxon>Bacteria</taxon>
        <taxon>Pseudomonadati</taxon>
        <taxon>Pseudomonadota</taxon>
        <taxon>Gammaproteobacteria</taxon>
        <taxon>Enterobacterales</taxon>
        <taxon>Enterobacteriaceae</taxon>
        <taxon>Escherichia</taxon>
    </lineage>
</organism>
<evidence type="ECO:0000313" key="2">
    <source>
        <dbReference type="EMBL" id="AHF23241.1"/>
    </source>
</evidence>
<feature type="region of interest" description="Disordered" evidence="1">
    <location>
        <begin position="1"/>
        <end position="49"/>
    </location>
</feature>
<dbReference type="AlphaFoldDB" id="A0A140WYL5"/>
<sequence length="49" mass="5326">MPAQCQQGERGHRRTSSPFIKALQCSQTSISPEKAGLRPPPGCYLPLDS</sequence>